<comment type="caution">
    <text evidence="2">The sequence shown here is derived from an EMBL/GenBank/DDBJ whole genome shotgun (WGS) entry which is preliminary data.</text>
</comment>
<name>A0A6L6WIN6_9RHOB</name>
<dbReference type="AlphaFoldDB" id="A0A6L6WIN6"/>
<dbReference type="EMBL" id="WQLV01000008">
    <property type="protein sequence ID" value="MVO17038.1"/>
    <property type="molecule type" value="Genomic_DNA"/>
</dbReference>
<keyword evidence="3" id="KW-1185">Reference proteome</keyword>
<organism evidence="2 3">
    <name type="scientific">Parasedimentitalea huanghaiensis</name>
    <dbReference type="NCBI Taxonomy" id="2682100"/>
    <lineage>
        <taxon>Bacteria</taxon>
        <taxon>Pseudomonadati</taxon>
        <taxon>Pseudomonadota</taxon>
        <taxon>Alphaproteobacteria</taxon>
        <taxon>Rhodobacterales</taxon>
        <taxon>Paracoccaceae</taxon>
        <taxon>Parasedimentitalea</taxon>
    </lineage>
</organism>
<gene>
    <name evidence="2" type="ORF">GO984_14570</name>
</gene>
<proteinExistence type="predicted"/>
<feature type="region of interest" description="Disordered" evidence="1">
    <location>
        <begin position="1"/>
        <end position="21"/>
    </location>
</feature>
<dbReference type="Proteomes" id="UP000478892">
    <property type="component" value="Unassembled WGS sequence"/>
</dbReference>
<sequence>MAEHHKEGQRKRRANLAGHPEWMEYPRTRPRALKAGTDYFFSGRMCKNRHYNLRKVVGSRCVECESETQDISPTLASFMRDWLSEV</sequence>
<evidence type="ECO:0000313" key="2">
    <source>
        <dbReference type="EMBL" id="MVO17038.1"/>
    </source>
</evidence>
<evidence type="ECO:0000313" key="3">
    <source>
        <dbReference type="Proteomes" id="UP000478892"/>
    </source>
</evidence>
<protein>
    <submittedName>
        <fullName evidence="2">Uncharacterized protein</fullName>
    </submittedName>
</protein>
<dbReference type="RefSeq" id="WP_157023312.1">
    <property type="nucleotide sequence ID" value="NZ_WQLV01000008.1"/>
</dbReference>
<accession>A0A6L6WIN6</accession>
<evidence type="ECO:0000256" key="1">
    <source>
        <dbReference type="SAM" id="MobiDB-lite"/>
    </source>
</evidence>
<reference evidence="2 3" key="1">
    <citation type="submission" date="2019-12" db="EMBL/GenBank/DDBJ databases">
        <authorList>
            <person name="Zhang Y.-J."/>
        </authorList>
    </citation>
    <scope>NUCLEOTIDE SEQUENCE [LARGE SCALE GENOMIC DNA]</scope>
    <source>
        <strain evidence="2 3">CY05</strain>
    </source>
</reference>